<sequence length="260" mass="30307">MSVLFPQVTSELLSLKGQQSELHTEKKQLLEEIANLQKLRSEDKQELVELRHQQRKTASESGTSDGLLDKYENMHKDYDLLREQYAEMITSRGAALARLETVTEENNGLRVQLEEMRGKIEGLSLERNGLKQQCTNAIREWNQSLIKHSQVKERLNMVIKQRDDFCKDFNQTFAKHAELKKNFESLRAEKDAAVKEYALVMSERDTVHKEIEQLQDKLGSVSKHAQMVEGEKKVMEGELEVLRRDMAEVSSERDKYRRER</sequence>
<feature type="non-terminal residue" evidence="3">
    <location>
        <position position="260"/>
    </location>
</feature>
<evidence type="ECO:0000313" key="3">
    <source>
        <dbReference type="RefSeq" id="XP_005111092.2"/>
    </source>
</evidence>
<reference evidence="3" key="1">
    <citation type="submission" date="2025-08" db="UniProtKB">
        <authorList>
            <consortium name="RefSeq"/>
        </authorList>
    </citation>
    <scope>IDENTIFICATION</scope>
</reference>
<dbReference type="RefSeq" id="XP_005111092.2">
    <property type="nucleotide sequence ID" value="XM_005111035.2"/>
</dbReference>
<keyword evidence="1" id="KW-0175">Coiled coil</keyword>
<dbReference type="Proteomes" id="UP000694888">
    <property type="component" value="Unplaced"/>
</dbReference>
<gene>
    <name evidence="3" type="primary">LOC101857987</name>
</gene>
<keyword evidence="2" id="KW-1185">Reference proteome</keyword>
<feature type="coiled-coil region" evidence="1">
    <location>
        <begin position="99"/>
        <end position="140"/>
    </location>
</feature>
<organism evidence="2 3">
    <name type="scientific">Aplysia californica</name>
    <name type="common">California sea hare</name>
    <dbReference type="NCBI Taxonomy" id="6500"/>
    <lineage>
        <taxon>Eukaryota</taxon>
        <taxon>Metazoa</taxon>
        <taxon>Spiralia</taxon>
        <taxon>Lophotrochozoa</taxon>
        <taxon>Mollusca</taxon>
        <taxon>Gastropoda</taxon>
        <taxon>Heterobranchia</taxon>
        <taxon>Euthyneura</taxon>
        <taxon>Tectipleura</taxon>
        <taxon>Aplysiida</taxon>
        <taxon>Aplysioidea</taxon>
        <taxon>Aplysiidae</taxon>
        <taxon>Aplysia</taxon>
    </lineage>
</organism>
<evidence type="ECO:0000313" key="2">
    <source>
        <dbReference type="Proteomes" id="UP000694888"/>
    </source>
</evidence>
<proteinExistence type="predicted"/>
<dbReference type="PANTHER" id="PTHR46360:SF1">
    <property type="entry name" value="DISKS LARGE HOMOLOG 5"/>
    <property type="match status" value="1"/>
</dbReference>
<evidence type="ECO:0000256" key="1">
    <source>
        <dbReference type="SAM" id="Coils"/>
    </source>
</evidence>
<feature type="coiled-coil region" evidence="1">
    <location>
        <begin position="225"/>
        <end position="259"/>
    </location>
</feature>
<feature type="coiled-coil region" evidence="1">
    <location>
        <begin position="19"/>
        <end position="53"/>
    </location>
</feature>
<dbReference type="PANTHER" id="PTHR46360">
    <property type="entry name" value="DISKS LARGE HOMOLOG 5"/>
    <property type="match status" value="1"/>
</dbReference>
<name>A0ABM0K869_APLCA</name>
<accession>A0ABM0K869</accession>
<dbReference type="GeneID" id="101857987"/>
<dbReference type="InterPro" id="IPR053004">
    <property type="entry name" value="MAGUK_Signaling_Regulators"/>
</dbReference>
<protein>
    <submittedName>
        <fullName evidence="3">Disks large homolog 5</fullName>
    </submittedName>
</protein>